<evidence type="ECO:0000259" key="11">
    <source>
        <dbReference type="PROSITE" id="PS51873"/>
    </source>
</evidence>
<dbReference type="Pfam" id="PF01485">
    <property type="entry name" value="IBR"/>
    <property type="match status" value="1"/>
</dbReference>
<dbReference type="InterPro" id="IPR027370">
    <property type="entry name" value="Znf-RING_euk"/>
</dbReference>
<dbReference type="InterPro" id="IPR013083">
    <property type="entry name" value="Znf_RING/FYVE/PHD"/>
</dbReference>
<dbReference type="Pfam" id="PF13445">
    <property type="entry name" value="zf-RING_UBOX"/>
    <property type="match status" value="1"/>
</dbReference>
<accession>A0A0D7AB38</accession>
<evidence type="ECO:0000256" key="9">
    <source>
        <dbReference type="PROSITE-ProRule" id="PRU00175"/>
    </source>
</evidence>
<dbReference type="EMBL" id="KN881930">
    <property type="protein sequence ID" value="KIY47629.1"/>
    <property type="molecule type" value="Genomic_DNA"/>
</dbReference>
<evidence type="ECO:0000256" key="5">
    <source>
        <dbReference type="ARBA" id="ARBA00022737"/>
    </source>
</evidence>
<evidence type="ECO:0000256" key="2">
    <source>
        <dbReference type="ARBA" id="ARBA00012251"/>
    </source>
</evidence>
<dbReference type="PANTHER" id="PTHR11685">
    <property type="entry name" value="RBR FAMILY RING FINGER AND IBR DOMAIN-CONTAINING"/>
    <property type="match status" value="1"/>
</dbReference>
<keyword evidence="4" id="KW-0479">Metal-binding</keyword>
<keyword evidence="5" id="KW-0677">Repeat</keyword>
<sequence>TWASNSKVYVDLPDPNSHSMDIPSRQYQVQKSLWDELQRSHLGPSTCSFDVVVHDARVILRISGTDRQAVGALKVRIERLASGDVVNFWHPDLKQLFLDHVGEETGVRLVLDSRRKLVKFFTGKDAASPVDRARKMVQGELERLAGERFTVALKPTSVRFFAEIGISRLKDLFGEDKATLDLRSSPRTVTVTGGEDIRHTLSKLVQESFNRTNQPSTGTSKSSQGSPCPICFDDVSSPFELDCGHSYCAACLRHYLFSCENSNSSETMFERLLQRSFTTYVEKNSNRFGYCQGPDCTQIYARDTGKAIISCPTCFRQTCASCDEEAHEGMTCEERRIASDPTEQERLNDIWARDNGIKRCPRCHIWLEKTEGCNHIACRCGAHICWRCMQVCSQADIYGHMHSAHGGI</sequence>
<dbReference type="GO" id="GO:0008270">
    <property type="term" value="F:zinc ion binding"/>
    <property type="evidence" value="ECO:0007669"/>
    <property type="project" value="UniProtKB-KW"/>
</dbReference>
<keyword evidence="7" id="KW-0833">Ubl conjugation pathway</keyword>
<dbReference type="SMART" id="SM00184">
    <property type="entry name" value="RING"/>
    <property type="match status" value="1"/>
</dbReference>
<gene>
    <name evidence="12" type="ORF">FISHEDRAFT_20521</name>
</gene>
<protein>
    <recommendedName>
        <fullName evidence="2">RBR-type E3 ubiquitin transferase</fullName>
        <ecNumber evidence="2">2.3.2.31</ecNumber>
    </recommendedName>
</protein>
<dbReference type="PROSITE" id="PS00518">
    <property type="entry name" value="ZF_RING_1"/>
    <property type="match status" value="1"/>
</dbReference>
<evidence type="ECO:0000256" key="4">
    <source>
        <dbReference type="ARBA" id="ARBA00022723"/>
    </source>
</evidence>
<feature type="non-terminal residue" evidence="12">
    <location>
        <position position="408"/>
    </location>
</feature>
<dbReference type="SMART" id="SM00647">
    <property type="entry name" value="IBR"/>
    <property type="match status" value="1"/>
</dbReference>
<evidence type="ECO:0000256" key="3">
    <source>
        <dbReference type="ARBA" id="ARBA00022679"/>
    </source>
</evidence>
<dbReference type="InterPro" id="IPR044066">
    <property type="entry name" value="TRIAD_supradom"/>
</dbReference>
<feature type="domain" description="RING-type" evidence="11">
    <location>
        <begin position="224"/>
        <end position="408"/>
    </location>
</feature>
<keyword evidence="13" id="KW-1185">Reference proteome</keyword>
<dbReference type="EC" id="2.3.2.31" evidence="2"/>
<evidence type="ECO:0000313" key="12">
    <source>
        <dbReference type="EMBL" id="KIY47629.1"/>
    </source>
</evidence>
<keyword evidence="6 9" id="KW-0863">Zinc-finger</keyword>
<dbReference type="Proteomes" id="UP000054144">
    <property type="component" value="Unassembled WGS sequence"/>
</dbReference>
<dbReference type="PROSITE" id="PS50089">
    <property type="entry name" value="ZF_RING_2"/>
    <property type="match status" value="1"/>
</dbReference>
<keyword evidence="3" id="KW-0808">Transferase</keyword>
<organism evidence="12 13">
    <name type="scientific">Fistulina hepatica ATCC 64428</name>
    <dbReference type="NCBI Taxonomy" id="1128425"/>
    <lineage>
        <taxon>Eukaryota</taxon>
        <taxon>Fungi</taxon>
        <taxon>Dikarya</taxon>
        <taxon>Basidiomycota</taxon>
        <taxon>Agaricomycotina</taxon>
        <taxon>Agaricomycetes</taxon>
        <taxon>Agaricomycetidae</taxon>
        <taxon>Agaricales</taxon>
        <taxon>Fistulinaceae</taxon>
        <taxon>Fistulina</taxon>
    </lineage>
</organism>
<dbReference type="OrthoDB" id="1431934at2759"/>
<dbReference type="SUPFAM" id="SSF57850">
    <property type="entry name" value="RING/U-box"/>
    <property type="match status" value="3"/>
</dbReference>
<dbReference type="AlphaFoldDB" id="A0A0D7AB38"/>
<evidence type="ECO:0000313" key="13">
    <source>
        <dbReference type="Proteomes" id="UP000054144"/>
    </source>
</evidence>
<dbReference type="CDD" id="cd20335">
    <property type="entry name" value="BRcat_RBR"/>
    <property type="match status" value="1"/>
</dbReference>
<dbReference type="InterPro" id="IPR002867">
    <property type="entry name" value="IBR_dom"/>
</dbReference>
<dbReference type="Gene3D" id="3.30.40.10">
    <property type="entry name" value="Zinc/RING finger domain, C3HC4 (zinc finger)"/>
    <property type="match status" value="1"/>
</dbReference>
<feature type="non-terminal residue" evidence="12">
    <location>
        <position position="1"/>
    </location>
</feature>
<evidence type="ECO:0000256" key="8">
    <source>
        <dbReference type="ARBA" id="ARBA00022833"/>
    </source>
</evidence>
<name>A0A0D7AB38_9AGAR</name>
<evidence type="ECO:0000256" key="6">
    <source>
        <dbReference type="ARBA" id="ARBA00022771"/>
    </source>
</evidence>
<evidence type="ECO:0000256" key="7">
    <source>
        <dbReference type="ARBA" id="ARBA00022786"/>
    </source>
</evidence>
<feature type="domain" description="RING-type" evidence="10">
    <location>
        <begin position="228"/>
        <end position="259"/>
    </location>
</feature>
<dbReference type="Pfam" id="PF26200">
    <property type="entry name" value="Rcat_RNF216"/>
    <property type="match status" value="1"/>
</dbReference>
<dbReference type="GO" id="GO:0016567">
    <property type="term" value="P:protein ubiquitination"/>
    <property type="evidence" value="ECO:0007669"/>
    <property type="project" value="InterPro"/>
</dbReference>
<evidence type="ECO:0000256" key="1">
    <source>
        <dbReference type="ARBA" id="ARBA00001798"/>
    </source>
</evidence>
<comment type="catalytic activity">
    <reaction evidence="1">
        <text>[E2 ubiquitin-conjugating enzyme]-S-ubiquitinyl-L-cysteine + [acceptor protein]-L-lysine = [E2 ubiquitin-conjugating enzyme]-L-cysteine + [acceptor protein]-N(6)-ubiquitinyl-L-lysine.</text>
        <dbReference type="EC" id="2.3.2.31"/>
    </reaction>
</comment>
<dbReference type="InterPro" id="IPR031127">
    <property type="entry name" value="E3_UB_ligase_RBR"/>
</dbReference>
<reference evidence="12 13" key="1">
    <citation type="journal article" date="2015" name="Fungal Genet. Biol.">
        <title>Evolution of novel wood decay mechanisms in Agaricales revealed by the genome sequences of Fistulina hepatica and Cylindrobasidium torrendii.</title>
        <authorList>
            <person name="Floudas D."/>
            <person name="Held B.W."/>
            <person name="Riley R."/>
            <person name="Nagy L.G."/>
            <person name="Koehler G."/>
            <person name="Ransdell A.S."/>
            <person name="Younus H."/>
            <person name="Chow J."/>
            <person name="Chiniquy J."/>
            <person name="Lipzen A."/>
            <person name="Tritt A."/>
            <person name="Sun H."/>
            <person name="Haridas S."/>
            <person name="LaButti K."/>
            <person name="Ohm R.A."/>
            <person name="Kues U."/>
            <person name="Blanchette R.A."/>
            <person name="Grigoriev I.V."/>
            <person name="Minto R.E."/>
            <person name="Hibbett D.S."/>
        </authorList>
    </citation>
    <scope>NUCLEOTIDE SEQUENCE [LARGE SCALE GENOMIC DNA]</scope>
    <source>
        <strain evidence="12 13">ATCC 64428</strain>
    </source>
</reference>
<dbReference type="PROSITE" id="PS51873">
    <property type="entry name" value="TRIAD"/>
    <property type="match status" value="1"/>
</dbReference>
<proteinExistence type="predicted"/>
<evidence type="ECO:0000259" key="10">
    <source>
        <dbReference type="PROSITE" id="PS50089"/>
    </source>
</evidence>
<dbReference type="GO" id="GO:0061630">
    <property type="term" value="F:ubiquitin protein ligase activity"/>
    <property type="evidence" value="ECO:0007669"/>
    <property type="project" value="UniProtKB-EC"/>
</dbReference>
<dbReference type="Gene3D" id="1.20.120.1750">
    <property type="match status" value="1"/>
</dbReference>
<dbReference type="InterPro" id="IPR017907">
    <property type="entry name" value="Znf_RING_CS"/>
</dbReference>
<dbReference type="InterPro" id="IPR001841">
    <property type="entry name" value="Znf_RING"/>
</dbReference>
<keyword evidence="8" id="KW-0862">Zinc</keyword>